<evidence type="ECO:0000313" key="2">
    <source>
        <dbReference type="EMBL" id="CDH01954.1"/>
    </source>
</evidence>
<protein>
    <submittedName>
        <fullName evidence="2">Putative Acyl carrier protein</fullName>
    </submittedName>
</protein>
<dbReference type="HOGENOM" id="CLU_2573085_0_0_6"/>
<dbReference type="AlphaFoldDB" id="A0A077NTV4"/>
<dbReference type="Proteomes" id="UP000028487">
    <property type="component" value="Unassembled WGS sequence"/>
</dbReference>
<reference evidence="2" key="1">
    <citation type="submission" date="2013-07" db="EMBL/GenBank/DDBJ databases">
        <title>Sub-species coevolution in mutualistic symbiosis.</title>
        <authorList>
            <person name="Murfin K."/>
            <person name="Klassen J."/>
            <person name="Lee M."/>
            <person name="Forst S."/>
            <person name="Stock P."/>
            <person name="Goodrich-Blair H."/>
        </authorList>
    </citation>
    <scope>NUCLEOTIDE SEQUENCE [LARGE SCALE GENOMIC DNA]</scope>
    <source>
        <strain evidence="2">Feltiae Moldova</strain>
    </source>
</reference>
<dbReference type="Gene3D" id="1.10.1200.10">
    <property type="entry name" value="ACP-like"/>
    <property type="match status" value="1"/>
</dbReference>
<dbReference type="InterPro" id="IPR009081">
    <property type="entry name" value="PP-bd_ACP"/>
</dbReference>
<dbReference type="EMBL" id="CBSV010000157">
    <property type="protein sequence ID" value="CDH01954.1"/>
    <property type="molecule type" value="Genomic_DNA"/>
</dbReference>
<comment type="caution">
    <text evidence="2">The sequence shown here is derived from an EMBL/GenBank/DDBJ whole genome shotgun (WGS) entry which is preliminary data.</text>
</comment>
<dbReference type="PROSITE" id="PS50075">
    <property type="entry name" value="CARRIER"/>
    <property type="match status" value="1"/>
</dbReference>
<name>A0A077NTV4_XENBV</name>
<dbReference type="InterPro" id="IPR036736">
    <property type="entry name" value="ACP-like_sf"/>
</dbReference>
<sequence length="81" mass="9214">MKGIIFDRIKSLLTDKYYVSVDEITKNVIYDDLDLDSLTLLEISVVLEKEFNLSIPDGLIFSDMSIEASINKILNNNVNET</sequence>
<accession>A0A077NTV4</accession>
<dbReference type="RefSeq" id="WP_038221473.1">
    <property type="nucleotide sequence ID" value="NZ_CAWLWD010000021.1"/>
</dbReference>
<dbReference type="Pfam" id="PF00550">
    <property type="entry name" value="PP-binding"/>
    <property type="match status" value="1"/>
</dbReference>
<proteinExistence type="predicted"/>
<evidence type="ECO:0000313" key="3">
    <source>
        <dbReference type="Proteomes" id="UP000028487"/>
    </source>
</evidence>
<evidence type="ECO:0000259" key="1">
    <source>
        <dbReference type="PROSITE" id="PS50075"/>
    </source>
</evidence>
<dbReference type="SUPFAM" id="SSF47336">
    <property type="entry name" value="ACP-like"/>
    <property type="match status" value="1"/>
</dbReference>
<organism evidence="2 3">
    <name type="scientific">Xenorhabdus bovienii str. feltiae Moldova</name>
    <dbReference type="NCBI Taxonomy" id="1398200"/>
    <lineage>
        <taxon>Bacteria</taxon>
        <taxon>Pseudomonadati</taxon>
        <taxon>Pseudomonadota</taxon>
        <taxon>Gammaproteobacteria</taxon>
        <taxon>Enterobacterales</taxon>
        <taxon>Morganellaceae</taxon>
        <taxon>Xenorhabdus</taxon>
    </lineage>
</organism>
<gene>
    <name evidence="2" type="ORF">XBFM1_240005</name>
</gene>
<feature type="domain" description="Carrier" evidence="1">
    <location>
        <begin position="3"/>
        <end position="77"/>
    </location>
</feature>